<gene>
    <name evidence="1" type="ORF">HaLaN_32818</name>
</gene>
<dbReference type="AlphaFoldDB" id="A0A6A0ANK0"/>
<evidence type="ECO:0000313" key="2">
    <source>
        <dbReference type="Proteomes" id="UP000485058"/>
    </source>
</evidence>
<dbReference type="Proteomes" id="UP000485058">
    <property type="component" value="Unassembled WGS sequence"/>
</dbReference>
<organism evidence="1 2">
    <name type="scientific">Haematococcus lacustris</name>
    <name type="common">Green alga</name>
    <name type="synonym">Haematococcus pluvialis</name>
    <dbReference type="NCBI Taxonomy" id="44745"/>
    <lineage>
        <taxon>Eukaryota</taxon>
        <taxon>Viridiplantae</taxon>
        <taxon>Chlorophyta</taxon>
        <taxon>core chlorophytes</taxon>
        <taxon>Chlorophyceae</taxon>
        <taxon>CS clade</taxon>
        <taxon>Chlamydomonadales</taxon>
        <taxon>Haematococcaceae</taxon>
        <taxon>Haematococcus</taxon>
    </lineage>
</organism>
<reference evidence="1 2" key="1">
    <citation type="submission" date="2020-02" db="EMBL/GenBank/DDBJ databases">
        <title>Draft genome sequence of Haematococcus lacustris strain NIES-144.</title>
        <authorList>
            <person name="Morimoto D."/>
            <person name="Nakagawa S."/>
            <person name="Yoshida T."/>
            <person name="Sawayama S."/>
        </authorList>
    </citation>
    <scope>NUCLEOTIDE SEQUENCE [LARGE SCALE GENOMIC DNA]</scope>
    <source>
        <strain evidence="1 2">NIES-144</strain>
    </source>
</reference>
<comment type="caution">
    <text evidence="1">The sequence shown here is derived from an EMBL/GenBank/DDBJ whole genome shotgun (WGS) entry which is preliminary data.</text>
</comment>
<evidence type="ECO:0000313" key="1">
    <source>
        <dbReference type="EMBL" id="GFH33444.1"/>
    </source>
</evidence>
<keyword evidence="2" id="KW-1185">Reference proteome</keyword>
<proteinExistence type="predicted"/>
<protein>
    <submittedName>
        <fullName evidence="1">Uncharacterized protein</fullName>
    </submittedName>
</protein>
<dbReference type="EMBL" id="BLLF01008599">
    <property type="protein sequence ID" value="GFH33444.1"/>
    <property type="molecule type" value="Genomic_DNA"/>
</dbReference>
<sequence length="73" mass="7285">SSCCGPATTRAGQGQVEINNRIGSSGACIWCAQGVASKFSPASAADAQEMGTSLGPHDCLKPMCLVVNSTIAA</sequence>
<name>A0A6A0ANK0_HAELA</name>
<feature type="non-terminal residue" evidence="1">
    <location>
        <position position="73"/>
    </location>
</feature>
<accession>A0A6A0ANK0</accession>
<feature type="non-terminal residue" evidence="1">
    <location>
        <position position="1"/>
    </location>
</feature>